<feature type="region of interest" description="Disordered" evidence="1">
    <location>
        <begin position="78"/>
        <end position="108"/>
    </location>
</feature>
<accession>A0A0G0SAB7</accession>
<name>A0A0G0SAB7_9BACT</name>
<feature type="compositionally biased region" description="Basic and acidic residues" evidence="1">
    <location>
        <begin position="78"/>
        <end position="90"/>
    </location>
</feature>
<proteinExistence type="predicted"/>
<organism evidence="2 3">
    <name type="scientific">Candidatus Woesebacteria bacterium GW2011_GWA1_40_43</name>
    <dbReference type="NCBI Taxonomy" id="1618553"/>
    <lineage>
        <taxon>Bacteria</taxon>
        <taxon>Candidatus Woeseibacteriota</taxon>
    </lineage>
</organism>
<evidence type="ECO:0000313" key="2">
    <source>
        <dbReference type="EMBL" id="KKR61794.1"/>
    </source>
</evidence>
<dbReference type="Proteomes" id="UP000034293">
    <property type="component" value="Unassembled WGS sequence"/>
</dbReference>
<gene>
    <name evidence="2" type="ORF">UU02_C0053G0005</name>
</gene>
<reference evidence="2 3" key="1">
    <citation type="journal article" date="2015" name="Nature">
        <title>rRNA introns, odd ribosomes, and small enigmatic genomes across a large radiation of phyla.</title>
        <authorList>
            <person name="Brown C.T."/>
            <person name="Hug L.A."/>
            <person name="Thomas B.C."/>
            <person name="Sharon I."/>
            <person name="Castelle C.J."/>
            <person name="Singh A."/>
            <person name="Wilkins M.J."/>
            <person name="Williams K.H."/>
            <person name="Banfield J.F."/>
        </authorList>
    </citation>
    <scope>NUCLEOTIDE SEQUENCE [LARGE SCALE GENOMIC DNA]</scope>
</reference>
<protein>
    <submittedName>
        <fullName evidence="2">Uncharacterized protein</fullName>
    </submittedName>
</protein>
<dbReference type="AlphaFoldDB" id="A0A0G0SAB7"/>
<comment type="caution">
    <text evidence="2">The sequence shown here is derived from an EMBL/GenBank/DDBJ whole genome shotgun (WGS) entry which is preliminary data.</text>
</comment>
<sequence>MDSQGERLNEGIQNEQTAKKEFALKLGRSPQDVVYRYSGILLGEQLKLAQKNKGRPVDIPVEERERFLRLAASGYDRDSVEKMEKMEKDWNSATSKDGRPPIGGAQND</sequence>
<evidence type="ECO:0000256" key="1">
    <source>
        <dbReference type="SAM" id="MobiDB-lite"/>
    </source>
</evidence>
<evidence type="ECO:0000313" key="3">
    <source>
        <dbReference type="Proteomes" id="UP000034293"/>
    </source>
</evidence>
<dbReference type="EMBL" id="LBZA01000053">
    <property type="protein sequence ID" value="KKR61794.1"/>
    <property type="molecule type" value="Genomic_DNA"/>
</dbReference>